<dbReference type="EMBL" id="BAAAPE010000015">
    <property type="protein sequence ID" value="GAA2094581.1"/>
    <property type="molecule type" value="Genomic_DNA"/>
</dbReference>
<dbReference type="CDD" id="cd03784">
    <property type="entry name" value="GT1_Gtf-like"/>
    <property type="match status" value="1"/>
</dbReference>
<gene>
    <name evidence="4" type="ORF">GCM10009801_62750</name>
</gene>
<evidence type="ECO:0000259" key="2">
    <source>
        <dbReference type="Pfam" id="PF03033"/>
    </source>
</evidence>
<dbReference type="Pfam" id="PF03033">
    <property type="entry name" value="Glyco_transf_28"/>
    <property type="match status" value="1"/>
</dbReference>
<dbReference type="InterPro" id="IPR050426">
    <property type="entry name" value="Glycosyltransferase_28"/>
</dbReference>
<keyword evidence="5" id="KW-1185">Reference proteome</keyword>
<dbReference type="InterPro" id="IPR002213">
    <property type="entry name" value="UDP_glucos_trans"/>
</dbReference>
<dbReference type="PANTHER" id="PTHR48050:SF13">
    <property type="entry name" value="STEROL 3-BETA-GLUCOSYLTRANSFERASE UGT80A2"/>
    <property type="match status" value="1"/>
</dbReference>
<evidence type="ECO:0000259" key="3">
    <source>
        <dbReference type="Pfam" id="PF06722"/>
    </source>
</evidence>
<comment type="caution">
    <text evidence="4">The sequence shown here is derived from an EMBL/GenBank/DDBJ whole genome shotgun (WGS) entry which is preliminary data.</text>
</comment>
<dbReference type="InterPro" id="IPR010610">
    <property type="entry name" value="EryCIII-like_C"/>
</dbReference>
<reference evidence="4 5" key="1">
    <citation type="journal article" date="2019" name="Int. J. Syst. Evol. Microbiol.">
        <title>The Global Catalogue of Microorganisms (GCM) 10K type strain sequencing project: providing services to taxonomists for standard genome sequencing and annotation.</title>
        <authorList>
            <consortium name="The Broad Institute Genomics Platform"/>
            <consortium name="The Broad Institute Genome Sequencing Center for Infectious Disease"/>
            <person name="Wu L."/>
            <person name="Ma J."/>
        </authorList>
    </citation>
    <scope>NUCLEOTIDE SEQUENCE [LARGE SCALE GENOMIC DNA]</scope>
    <source>
        <strain evidence="4 5">JCM 15478</strain>
    </source>
</reference>
<dbReference type="RefSeq" id="WP_344532983.1">
    <property type="nucleotide sequence ID" value="NZ_BAAAPE010000015.1"/>
</dbReference>
<dbReference type="InterPro" id="IPR004276">
    <property type="entry name" value="GlycoTrans_28_N"/>
</dbReference>
<dbReference type="Pfam" id="PF06722">
    <property type="entry name" value="EryCIII-like_C"/>
    <property type="match status" value="1"/>
</dbReference>
<dbReference type="SUPFAM" id="SSF53756">
    <property type="entry name" value="UDP-Glycosyltransferase/glycogen phosphorylase"/>
    <property type="match status" value="1"/>
</dbReference>
<sequence length="418" mass="43672">MRIAVMTAGSRGDVAPYTGLAHGLAAAGHRVTVVTHGSFGPLVTAAGVGFRPIPVDPRAELESARGRALHDSPSGPGKLVKLVRMARALADRLVPPLVTAARDSDVLLVSSSLAPIGHALGEGLAVPSMGLYLQPLHPTAEFGPAIIGTRSWGALGNRLGGHLVNASVDAVFAGTLRSTVRDQLGLPGSAARQATHRARERRRWPVHHGFSEHVVPRPADWRPGLHVSGYWWPYDPPGARLPAPVRDFLDAGPPPVYIGLGSATVPDPAALSRTLVRALRAAGLRGIVQRGWARLEAEGDDMLTVDEVPHALLFPETAAVVHHGGAGTTAAGLRAGVPSVPVPVQFDAGFWAARLTALGVAPAAVPLRRLTADRLAAALTAATRRPAYARRAARVAELLRAEDGVGPVLADVERLAAR</sequence>
<organism evidence="4 5">
    <name type="scientific">Streptomyces albiaxialis</name>
    <dbReference type="NCBI Taxonomy" id="329523"/>
    <lineage>
        <taxon>Bacteria</taxon>
        <taxon>Bacillati</taxon>
        <taxon>Actinomycetota</taxon>
        <taxon>Actinomycetes</taxon>
        <taxon>Kitasatosporales</taxon>
        <taxon>Streptomycetaceae</taxon>
        <taxon>Streptomyces</taxon>
    </lineage>
</organism>
<accession>A0ABN2WLP7</accession>
<evidence type="ECO:0000313" key="4">
    <source>
        <dbReference type="EMBL" id="GAA2094581.1"/>
    </source>
</evidence>
<name>A0ABN2WLP7_9ACTN</name>
<feature type="domain" description="Glycosyltransferase family 28 N-terminal" evidence="2">
    <location>
        <begin position="3"/>
        <end position="128"/>
    </location>
</feature>
<proteinExistence type="predicted"/>
<evidence type="ECO:0000313" key="5">
    <source>
        <dbReference type="Proteomes" id="UP001500016"/>
    </source>
</evidence>
<evidence type="ECO:0000256" key="1">
    <source>
        <dbReference type="ARBA" id="ARBA00022679"/>
    </source>
</evidence>
<feature type="domain" description="Erythromycin biosynthesis protein CIII-like C-terminal" evidence="3">
    <location>
        <begin position="300"/>
        <end position="398"/>
    </location>
</feature>
<dbReference type="Proteomes" id="UP001500016">
    <property type="component" value="Unassembled WGS sequence"/>
</dbReference>
<dbReference type="PANTHER" id="PTHR48050">
    <property type="entry name" value="STEROL 3-BETA-GLUCOSYLTRANSFERASE"/>
    <property type="match status" value="1"/>
</dbReference>
<keyword evidence="1" id="KW-0808">Transferase</keyword>
<dbReference type="Gene3D" id="3.40.50.2000">
    <property type="entry name" value="Glycogen Phosphorylase B"/>
    <property type="match status" value="2"/>
</dbReference>
<protein>
    <submittedName>
        <fullName evidence="4">Glycosyltransferase</fullName>
    </submittedName>
</protein>